<evidence type="ECO:0000256" key="3">
    <source>
        <dbReference type="ARBA" id="ARBA00022840"/>
    </source>
</evidence>
<evidence type="ECO:0000256" key="2">
    <source>
        <dbReference type="ARBA" id="ARBA00022741"/>
    </source>
</evidence>
<dbReference type="GO" id="GO:0005524">
    <property type="term" value="F:ATP binding"/>
    <property type="evidence" value="ECO:0007669"/>
    <property type="project" value="UniProtKB-KW"/>
</dbReference>
<protein>
    <submittedName>
        <fullName evidence="5">Universal stress protein</fullName>
    </submittedName>
</protein>
<organism evidence="5 6">
    <name type="scientific">Streptomyces boluensis</name>
    <dbReference type="NCBI Taxonomy" id="1775135"/>
    <lineage>
        <taxon>Bacteria</taxon>
        <taxon>Bacillati</taxon>
        <taxon>Actinomycetota</taxon>
        <taxon>Actinomycetes</taxon>
        <taxon>Kitasatosporales</taxon>
        <taxon>Streptomycetaceae</taxon>
        <taxon>Streptomyces</taxon>
    </lineage>
</organism>
<dbReference type="SUPFAM" id="SSF52402">
    <property type="entry name" value="Adenine nucleotide alpha hydrolases-like"/>
    <property type="match status" value="2"/>
</dbReference>
<keyword evidence="6" id="KW-1185">Reference proteome</keyword>
<dbReference type="AlphaFoldDB" id="A0A964UKL2"/>
<dbReference type="InterPro" id="IPR006016">
    <property type="entry name" value="UspA"/>
</dbReference>
<dbReference type="InterPro" id="IPR014729">
    <property type="entry name" value="Rossmann-like_a/b/a_fold"/>
</dbReference>
<evidence type="ECO:0000313" key="5">
    <source>
        <dbReference type="EMBL" id="NBE50266.1"/>
    </source>
</evidence>
<dbReference type="InterPro" id="IPR006015">
    <property type="entry name" value="Universal_stress_UspA"/>
</dbReference>
<name>A0A964UKL2_9ACTN</name>
<accession>A0A964UKL2</accession>
<keyword evidence="2" id="KW-0547">Nucleotide-binding</keyword>
<feature type="domain" description="UspA" evidence="4">
    <location>
        <begin position="154"/>
        <end position="290"/>
    </location>
</feature>
<dbReference type="PANTHER" id="PTHR46268">
    <property type="entry name" value="STRESS RESPONSE PROTEIN NHAX"/>
    <property type="match status" value="1"/>
</dbReference>
<proteinExistence type="inferred from homology"/>
<evidence type="ECO:0000256" key="1">
    <source>
        <dbReference type="ARBA" id="ARBA00008791"/>
    </source>
</evidence>
<evidence type="ECO:0000259" key="4">
    <source>
        <dbReference type="Pfam" id="PF00582"/>
    </source>
</evidence>
<evidence type="ECO:0000313" key="6">
    <source>
        <dbReference type="Proteomes" id="UP000598297"/>
    </source>
</evidence>
<reference evidence="5" key="1">
    <citation type="submission" date="2020-01" db="EMBL/GenBank/DDBJ databases">
        <title>Whole-genome analyses of novel actinobacteria.</title>
        <authorList>
            <person name="Sahin N."/>
        </authorList>
    </citation>
    <scope>NUCLEOTIDE SEQUENCE</scope>
    <source>
        <strain evidence="5">YC537</strain>
    </source>
</reference>
<dbReference type="Pfam" id="PF00582">
    <property type="entry name" value="Usp"/>
    <property type="match status" value="2"/>
</dbReference>
<dbReference type="Proteomes" id="UP000598297">
    <property type="component" value="Unassembled WGS sequence"/>
</dbReference>
<sequence length="293" mass="30691">MAAGVDGSPESLAAAAWAADEAVLRHLPLHLVYAEDWPPIGRETSAPYRVGDFERQQRWSEQMLSGAAATVRERHPSLAVSTRSVAARARATLAAEASGAELLAIGSRGLGRVAGFLLGSVGLATIGSAERPVVLVRAPRPQGGTPSQNRTSLYRDVVVGVDVGRASDALLEFAFDVAAHRGCPLRVVHIWPLSPVPDTDPSHGADGRPVVAEVEHALNGLLEPWRQKYPSVDAVGQALVGSPGEQLAHCAADADLVVVGRRVRSSPLGPHIGAITHAVIHHSPVPVAVVAHE</sequence>
<feature type="domain" description="UspA" evidence="4">
    <location>
        <begin position="3"/>
        <end position="137"/>
    </location>
</feature>
<comment type="caution">
    <text evidence="5">The sequence shown here is derived from an EMBL/GenBank/DDBJ whole genome shotgun (WGS) entry which is preliminary data.</text>
</comment>
<gene>
    <name evidence="5" type="ORF">GUY60_02240</name>
</gene>
<dbReference type="OrthoDB" id="4867015at2"/>
<dbReference type="EMBL" id="JAAAHS010000008">
    <property type="protein sequence ID" value="NBE50266.1"/>
    <property type="molecule type" value="Genomic_DNA"/>
</dbReference>
<dbReference type="PRINTS" id="PR01438">
    <property type="entry name" value="UNVRSLSTRESS"/>
</dbReference>
<dbReference type="PANTHER" id="PTHR46268:SF27">
    <property type="entry name" value="UNIVERSAL STRESS PROTEIN RV2623"/>
    <property type="match status" value="1"/>
</dbReference>
<comment type="similarity">
    <text evidence="1">Belongs to the universal stress protein A family.</text>
</comment>
<keyword evidence="3" id="KW-0067">ATP-binding</keyword>
<dbReference type="Gene3D" id="3.40.50.620">
    <property type="entry name" value="HUPs"/>
    <property type="match status" value="2"/>
</dbReference>